<accession>A0A6G9CUZ4</accession>
<evidence type="ECO:0000313" key="1">
    <source>
        <dbReference type="EMBL" id="QIP40708.1"/>
    </source>
</evidence>
<protein>
    <submittedName>
        <fullName evidence="1">Uncharacterized protein</fullName>
    </submittedName>
</protein>
<dbReference type="AlphaFoldDB" id="A0A6G9CUZ4"/>
<gene>
    <name evidence="1" type="ORF">G9444_3464</name>
</gene>
<dbReference type="EMBL" id="CP050124">
    <property type="protein sequence ID" value="QIP40708.1"/>
    <property type="molecule type" value="Genomic_DNA"/>
</dbReference>
<name>A0A6G9CUZ4_RHOER</name>
<sequence>MVDRHGSFGVVFEKSLIVASGGARVWYVDRDSAVGTHLSTSIALLEQESAWDHPFWSLTPFFEPRIPGRHQWEWEREWRVPGDFVWDSDDAVIGVLAPESAREKFGELGFQVRPPLD</sequence>
<reference evidence="1 2" key="1">
    <citation type="submission" date="2020-03" db="EMBL/GenBank/DDBJ databases">
        <title>Screen low temperature-resistant strains for efficient degradation of petroleum hydrocarbons under the low temperature.</title>
        <authorList>
            <person name="Wang Y."/>
            <person name="Chen J."/>
        </authorList>
    </citation>
    <scope>NUCLEOTIDE SEQUENCE [LARGE SCALE GENOMIC DNA]</scope>
    <source>
        <strain evidence="1 2">KB1</strain>
    </source>
</reference>
<proteinExistence type="predicted"/>
<evidence type="ECO:0000313" key="2">
    <source>
        <dbReference type="Proteomes" id="UP000502345"/>
    </source>
</evidence>
<organism evidence="1 2">
    <name type="scientific">Rhodococcus erythropolis</name>
    <name type="common">Arthrobacter picolinophilus</name>
    <dbReference type="NCBI Taxonomy" id="1833"/>
    <lineage>
        <taxon>Bacteria</taxon>
        <taxon>Bacillati</taxon>
        <taxon>Actinomycetota</taxon>
        <taxon>Actinomycetes</taxon>
        <taxon>Mycobacteriales</taxon>
        <taxon>Nocardiaceae</taxon>
        <taxon>Rhodococcus</taxon>
        <taxon>Rhodococcus erythropolis group</taxon>
    </lineage>
</organism>
<dbReference type="Proteomes" id="UP000502345">
    <property type="component" value="Chromosome"/>
</dbReference>